<organism evidence="3 4">
    <name type="scientific">Bacillus oleivorans</name>
    <dbReference type="NCBI Taxonomy" id="1448271"/>
    <lineage>
        <taxon>Bacteria</taxon>
        <taxon>Bacillati</taxon>
        <taxon>Bacillota</taxon>
        <taxon>Bacilli</taxon>
        <taxon>Bacillales</taxon>
        <taxon>Bacillaceae</taxon>
        <taxon>Bacillus</taxon>
    </lineage>
</organism>
<evidence type="ECO:0000313" key="4">
    <source>
        <dbReference type="Proteomes" id="UP000219546"/>
    </source>
</evidence>
<dbReference type="CDD" id="cd07814">
    <property type="entry name" value="SRPBCC_CalC_Aha1-like"/>
    <property type="match status" value="1"/>
</dbReference>
<dbReference type="Proteomes" id="UP000219546">
    <property type="component" value="Unassembled WGS sequence"/>
</dbReference>
<dbReference type="InterPro" id="IPR023393">
    <property type="entry name" value="START-like_dom_sf"/>
</dbReference>
<dbReference type="Pfam" id="PF08327">
    <property type="entry name" value="AHSA1"/>
    <property type="match status" value="1"/>
</dbReference>
<evidence type="ECO:0000313" key="3">
    <source>
        <dbReference type="EMBL" id="SNX72442.1"/>
    </source>
</evidence>
<feature type="domain" description="Activator of Hsp90 ATPase homologue 1/2-like C-terminal" evidence="2">
    <location>
        <begin position="11"/>
        <end position="142"/>
    </location>
</feature>
<evidence type="ECO:0000259" key="2">
    <source>
        <dbReference type="Pfam" id="PF08327"/>
    </source>
</evidence>
<accession>A0A285CY08</accession>
<proteinExistence type="inferred from homology"/>
<dbReference type="EMBL" id="OAOP01000006">
    <property type="protein sequence ID" value="SNX72442.1"/>
    <property type="molecule type" value="Genomic_DNA"/>
</dbReference>
<dbReference type="SUPFAM" id="SSF55961">
    <property type="entry name" value="Bet v1-like"/>
    <property type="match status" value="1"/>
</dbReference>
<keyword evidence="4" id="KW-1185">Reference proteome</keyword>
<reference evidence="3 4" key="1">
    <citation type="submission" date="2017-08" db="EMBL/GenBank/DDBJ databases">
        <authorList>
            <person name="de Groot N.N."/>
        </authorList>
    </citation>
    <scope>NUCLEOTIDE SEQUENCE [LARGE SCALE GENOMIC DNA]</scope>
    <source>
        <strain evidence="3 4">JC228</strain>
    </source>
</reference>
<comment type="similarity">
    <text evidence="1">Belongs to the AHA1 family.</text>
</comment>
<dbReference type="RefSeq" id="WP_179714289.1">
    <property type="nucleotide sequence ID" value="NZ_JBEPMQ010000005.1"/>
</dbReference>
<protein>
    <submittedName>
        <fullName evidence="3">Uncharacterized protein YndB with AHSA1/START domain</fullName>
    </submittedName>
</protein>
<dbReference type="AlphaFoldDB" id="A0A285CY08"/>
<sequence length="157" mass="17999">MQILKENLVVKASKDLVWQAWTISDEVMKWFVPKAAIEAVEGGRYELIYHAEQEIDMSDEICRILSIQPTYRLVFQWRIPEIANPLTEASTVVAVCLKEISDKTSITVSHSGWGEGTEWLQAMDWHKHNWNQILTSLKSYLETGKGFISFNSAPNKN</sequence>
<dbReference type="Gene3D" id="3.30.530.20">
    <property type="match status" value="1"/>
</dbReference>
<evidence type="ECO:0000256" key="1">
    <source>
        <dbReference type="ARBA" id="ARBA00006817"/>
    </source>
</evidence>
<name>A0A285CY08_9BACI</name>
<gene>
    <name evidence="3" type="ORF">SAMN05877753_10666</name>
</gene>
<dbReference type="InterPro" id="IPR013538">
    <property type="entry name" value="ASHA1/2-like_C"/>
</dbReference>